<sequence>MAQNPSFANFYEIFCRFTIIPDISFPFDLGIEHAARSVLQTIRYGDDDSLKLSSVPTEALKLSLELLKQEAREPEAEKEHVEPLQRQKGHISSGAKTTSTRNQFRYTLTSSNSMGLLPPMNFGGAGVANTFEPKQQFQWKRATTPVIENMPTGERVSMGDSMVFEGDRNSPQPRMQRQQQSSYQKKSSVRREIAELFGSKDEKLTFIPFSPLFTGIFLSAEHLKFVNCLAWIILVRTFGTLTYTDFDGKDWDEYGRARRSLEAKYEVDPTPVGKANEMIPRLHTIQGSLLHSASFLYTQFFSSLGLSPQFEPYRDRCLSLWPSVVARVILISFVHSHHQMRGRSRSASAGEKSRMNHLDCVKRYFTSNFRLSVYQFVVHTLMGTHVNESMISQMCTNIFVSRDNSYFLSSEKMIDKLFATPIVIPERDHSSIGGTPAQSLVNSDPTTPSTRHSPSSQPVPLGGTGNSQVKHLSLSRIRYGIPVLFREATLPSISGGDEDEVTFGEFTLVNVVLSEDGSNELRETLSDLKKKELERQEQYQKRQERRSLLSVKKQDKRKRSIEPEEKERPRDAYNPRDPEPLFNKAHPFTFYSTHSSPLFKRMMKSDGAISQNKAAVLSSLEVSRRNMNETREKRRAKDVLRHSVAGTPETGERRRGRRGGMGEEERERTSEAENDPLEESQGRGIPIAPKRFRDDRWSADPHKQMSILRHPLRSSAMPLVFEEWEGTKPDRADAHKKPEKRKVRPKMMGSMQKSVGKGDGLRVDIGGGRGEEERHRRSQSVESGKGLLRNGSLRSSADTPFGGSQRLNPLSETKKSRGRELMSSTSVDVKASALTTADPKVWQTMRGLSDKDLDRSDALRKYRKERMEAHSRIVEAVSENERINERHSVKVREMLANPDSEEFTNTVAAILHQRGRDISSTVTPASHNVGISSTFNREEQIAREMMHETSKVLIKELREKEEKGQGEPSNVYVAKARQLRAEMEGKTGTDTSGKGDDDDDGKELEQTVVTTTVADRKKEVVGETDSLDTKDGYSKEHVLWGGQPLTRRRRTGLDRWFARTSKLVFEREEKALLEEVRLEKMQRKEAEEEAMERDEEKTPTQRIEYEKLASKYLPYPLSVQRSVELNRTQDSTSTPAVRRLEEAERRKWSGARGSDLLGVNPLIRSNKKIVHRSAWWRQREDDDWEGENSDGGMDQLAVFDSDNPIATPIRSRSPRSAKEAGWSEDGESGGERDTVPNTNTTDSHNVKRVGREGILKMIKESQGGQGGVLPTGADLSMILRQSNEDHDSNLYDMTHLPRKMRESVMMKITPPSTHSSSVSQQSGVAD</sequence>
<evidence type="ECO:0000313" key="3">
    <source>
        <dbReference type="EMBL" id="KAK2948063.1"/>
    </source>
</evidence>
<feature type="compositionally biased region" description="Low complexity" evidence="2">
    <location>
        <begin position="443"/>
        <end position="456"/>
    </location>
</feature>
<feature type="compositionally biased region" description="Basic and acidic residues" evidence="2">
    <location>
        <begin position="560"/>
        <end position="579"/>
    </location>
</feature>
<feature type="region of interest" description="Disordered" evidence="2">
    <location>
        <begin position="166"/>
        <end position="186"/>
    </location>
</feature>
<feature type="region of interest" description="Disordered" evidence="2">
    <location>
        <begin position="1126"/>
        <end position="1145"/>
    </location>
</feature>
<feature type="coiled-coil region" evidence="1">
    <location>
        <begin position="1069"/>
        <end position="1098"/>
    </location>
</feature>
<feature type="region of interest" description="Disordered" evidence="2">
    <location>
        <begin position="625"/>
        <end position="689"/>
    </location>
</feature>
<accession>A0ABQ9X9X6</accession>
<feature type="compositionally biased region" description="Low complexity" evidence="2">
    <location>
        <begin position="169"/>
        <end position="186"/>
    </location>
</feature>
<feature type="region of interest" description="Disordered" evidence="2">
    <location>
        <begin position="1202"/>
        <end position="1248"/>
    </location>
</feature>
<keyword evidence="1" id="KW-0175">Coiled coil</keyword>
<evidence type="ECO:0000313" key="4">
    <source>
        <dbReference type="Proteomes" id="UP001281761"/>
    </source>
</evidence>
<reference evidence="3 4" key="1">
    <citation type="journal article" date="2022" name="bioRxiv">
        <title>Genomics of Preaxostyla Flagellates Illuminates Evolutionary Transitions and the Path Towards Mitochondrial Loss.</title>
        <authorList>
            <person name="Novak L.V.F."/>
            <person name="Treitli S.C."/>
            <person name="Pyrih J."/>
            <person name="Halakuc P."/>
            <person name="Pipaliya S.V."/>
            <person name="Vacek V."/>
            <person name="Brzon O."/>
            <person name="Soukal P."/>
            <person name="Eme L."/>
            <person name="Dacks J.B."/>
            <person name="Karnkowska A."/>
            <person name="Elias M."/>
            <person name="Hampl V."/>
        </authorList>
    </citation>
    <scope>NUCLEOTIDE SEQUENCE [LARGE SCALE GENOMIC DNA]</scope>
    <source>
        <strain evidence="3">NAU3</strain>
        <tissue evidence="3">Gut</tissue>
    </source>
</reference>
<protein>
    <submittedName>
        <fullName evidence="3">Uncharacterized protein</fullName>
    </submittedName>
</protein>
<evidence type="ECO:0000256" key="1">
    <source>
        <dbReference type="SAM" id="Coils"/>
    </source>
</evidence>
<comment type="caution">
    <text evidence="3">The sequence shown here is derived from an EMBL/GenBank/DDBJ whole genome shotgun (WGS) entry which is preliminary data.</text>
</comment>
<feature type="compositionally biased region" description="Polar residues" evidence="2">
    <location>
        <begin position="1126"/>
        <end position="1135"/>
    </location>
</feature>
<feature type="compositionally biased region" description="Basic and acidic residues" evidence="2">
    <location>
        <begin position="625"/>
        <end position="641"/>
    </location>
</feature>
<feature type="region of interest" description="Disordered" evidence="2">
    <location>
        <begin position="71"/>
        <end position="97"/>
    </location>
</feature>
<feature type="region of interest" description="Disordered" evidence="2">
    <location>
        <begin position="536"/>
        <end position="588"/>
    </location>
</feature>
<feature type="compositionally biased region" description="Basic and acidic residues" evidence="2">
    <location>
        <begin position="660"/>
        <end position="671"/>
    </location>
</feature>
<organism evidence="3 4">
    <name type="scientific">Blattamonas nauphoetae</name>
    <dbReference type="NCBI Taxonomy" id="2049346"/>
    <lineage>
        <taxon>Eukaryota</taxon>
        <taxon>Metamonada</taxon>
        <taxon>Preaxostyla</taxon>
        <taxon>Oxymonadida</taxon>
        <taxon>Blattamonas</taxon>
    </lineage>
</organism>
<feature type="region of interest" description="Disordered" evidence="2">
    <location>
        <begin position="429"/>
        <end position="467"/>
    </location>
</feature>
<feature type="compositionally biased region" description="Basic and acidic residues" evidence="2">
    <location>
        <begin position="536"/>
        <end position="547"/>
    </location>
</feature>
<feature type="compositionally biased region" description="Basic and acidic residues" evidence="2">
    <location>
        <begin position="71"/>
        <end position="85"/>
    </location>
</feature>
<proteinExistence type="predicted"/>
<feature type="compositionally biased region" description="Polar residues" evidence="2">
    <location>
        <begin position="432"/>
        <end position="442"/>
    </location>
</feature>
<dbReference type="Proteomes" id="UP001281761">
    <property type="component" value="Unassembled WGS sequence"/>
</dbReference>
<feature type="region of interest" description="Disordered" evidence="2">
    <location>
        <begin position="981"/>
        <end position="1002"/>
    </location>
</feature>
<keyword evidence="4" id="KW-1185">Reference proteome</keyword>
<name>A0ABQ9X9X6_9EUKA</name>
<feature type="region of interest" description="Disordered" evidence="2">
    <location>
        <begin position="728"/>
        <end position="825"/>
    </location>
</feature>
<evidence type="ECO:0000256" key="2">
    <source>
        <dbReference type="SAM" id="MobiDB-lite"/>
    </source>
</evidence>
<gene>
    <name evidence="3" type="ORF">BLNAU_17010</name>
</gene>
<dbReference type="EMBL" id="JARBJD010000185">
    <property type="protein sequence ID" value="KAK2948063.1"/>
    <property type="molecule type" value="Genomic_DNA"/>
</dbReference>